<dbReference type="KEGG" id="sfz:SFLOR_v1c07320"/>
<sequence length="273" mass="31474">MQSSNATLIENLKVANEFKYTNSGAYLSGEELEIFNNLVFKANLETDNWTKFFDLNSNKESYISFENSVSEFAKLWEDQSSNSQNINEYLKGIYSFGHFTLNNLQLVYKDNQPINLAPVVIPFTYKSQYTTVSSDKIGETSVSAKKYLTTLLEKFHNVTKIAKSTDSNWPDKALAYTSTVKDTYIWEELNLNFTNSRYNTFNYNDYNESLKKVVINNENDILKIQEYSSNSYVYKTNSNYLISDASTAKDVLVNLGYFKYKFSHKGALFFSKV</sequence>
<dbReference type="Proteomes" id="UP000231823">
    <property type="component" value="Chromosome"/>
</dbReference>
<gene>
    <name evidence="1" type="ORF">SFLOR_v1c07320</name>
</gene>
<dbReference type="AlphaFoldDB" id="A0A2K8SG36"/>
<name>A0A2K8SG36_9MOLU</name>
<proteinExistence type="predicted"/>
<evidence type="ECO:0000313" key="2">
    <source>
        <dbReference type="Proteomes" id="UP000231823"/>
    </source>
</evidence>
<protein>
    <submittedName>
        <fullName evidence="1">Uncharacterized protein</fullName>
    </submittedName>
</protein>
<dbReference type="EMBL" id="CP025057">
    <property type="protein sequence ID" value="AUB31780.1"/>
    <property type="molecule type" value="Genomic_DNA"/>
</dbReference>
<organism evidence="1 2">
    <name type="scientific">Spiroplasma floricola 23-6</name>
    <dbReference type="NCBI Taxonomy" id="1336749"/>
    <lineage>
        <taxon>Bacteria</taxon>
        <taxon>Bacillati</taxon>
        <taxon>Mycoplasmatota</taxon>
        <taxon>Mollicutes</taxon>
        <taxon>Entomoplasmatales</taxon>
        <taxon>Spiroplasmataceae</taxon>
        <taxon>Spiroplasma</taxon>
    </lineage>
</organism>
<evidence type="ECO:0000313" key="1">
    <source>
        <dbReference type="EMBL" id="AUB31780.1"/>
    </source>
</evidence>
<keyword evidence="2" id="KW-1185">Reference proteome</keyword>
<dbReference type="RefSeq" id="WP_157806948.1">
    <property type="nucleotide sequence ID" value="NZ_CP025057.1"/>
</dbReference>
<accession>A0A2K8SG36</accession>
<reference evidence="1 2" key="1">
    <citation type="submission" date="2017-12" db="EMBL/GenBank/DDBJ databases">
        <title>Complete genome sequence of Spiroplasma floricola 23-6 (ATCC 29989).</title>
        <authorList>
            <person name="Tsai Y.-M."/>
            <person name="Wu P.-S."/>
            <person name="Lo W.-S."/>
            <person name="Kuo C.-H."/>
        </authorList>
    </citation>
    <scope>NUCLEOTIDE SEQUENCE [LARGE SCALE GENOMIC DNA]</scope>
    <source>
        <strain evidence="1 2">23-6</strain>
    </source>
</reference>